<evidence type="ECO:0000313" key="1">
    <source>
        <dbReference type="EMBL" id="CAL8072131.1"/>
    </source>
</evidence>
<name>A0ABP1PRK3_9HEXA</name>
<sequence>MPYLPEASLENLRNRFRQDEDDGPAGAVVNFAQTGQYIGQIISGVLGGDVRPIFAGSVKFVEDQNAASGLTAFLGSIAPALNLALREMYTRTRVALGFASPTTLAPFTVNGTGDGNVTTYGGDEAQEQQIPTTTTAWQYIVKQIQETPTTVEPLPLIKINRPGDEDDDGEFRNVE</sequence>
<dbReference type="EMBL" id="CAXLJM020000007">
    <property type="protein sequence ID" value="CAL8072131.1"/>
    <property type="molecule type" value="Genomic_DNA"/>
</dbReference>
<gene>
    <name evidence="1" type="ORF">ODALV1_LOCUS2016</name>
</gene>
<evidence type="ECO:0000313" key="2">
    <source>
        <dbReference type="Proteomes" id="UP001642540"/>
    </source>
</evidence>
<dbReference type="Proteomes" id="UP001642540">
    <property type="component" value="Unassembled WGS sequence"/>
</dbReference>
<comment type="caution">
    <text evidence="1">The sequence shown here is derived from an EMBL/GenBank/DDBJ whole genome shotgun (WGS) entry which is preliminary data.</text>
</comment>
<organism evidence="1 2">
    <name type="scientific">Orchesella dallaii</name>
    <dbReference type="NCBI Taxonomy" id="48710"/>
    <lineage>
        <taxon>Eukaryota</taxon>
        <taxon>Metazoa</taxon>
        <taxon>Ecdysozoa</taxon>
        <taxon>Arthropoda</taxon>
        <taxon>Hexapoda</taxon>
        <taxon>Collembola</taxon>
        <taxon>Entomobryomorpha</taxon>
        <taxon>Entomobryoidea</taxon>
        <taxon>Orchesellidae</taxon>
        <taxon>Orchesellinae</taxon>
        <taxon>Orchesella</taxon>
    </lineage>
</organism>
<proteinExistence type="predicted"/>
<protein>
    <submittedName>
        <fullName evidence="1">Uncharacterized protein</fullName>
    </submittedName>
</protein>
<reference evidence="1 2" key="1">
    <citation type="submission" date="2024-08" db="EMBL/GenBank/DDBJ databases">
        <authorList>
            <person name="Cucini C."/>
            <person name="Frati F."/>
        </authorList>
    </citation>
    <scope>NUCLEOTIDE SEQUENCE [LARGE SCALE GENOMIC DNA]</scope>
</reference>
<keyword evidence="2" id="KW-1185">Reference proteome</keyword>
<accession>A0ABP1PRK3</accession>